<reference evidence="3" key="1">
    <citation type="submission" date="2016-05" db="EMBL/GenBank/DDBJ databases">
        <authorList>
            <person name="Naeem Raeece"/>
        </authorList>
    </citation>
    <scope>NUCLEOTIDE SEQUENCE [LARGE SCALE GENOMIC DNA]</scope>
</reference>
<name>A0A1A8X5X9_PLAOA</name>
<protein>
    <submittedName>
        <fullName evidence="2">PIR Superfamily Protein</fullName>
    </submittedName>
</protein>
<sequence length="358" mass="42377">MSTVRDDFRYEEFKGKHKFLETLEFGKIYEAFNNKIIQDITSKQNCIKNKVALSIPDYYYEIPLNFCIILYNILANAKGWQNDFYDDITKDEKMYCISLKYWLYEKIGNHEGMGISIDKLFQKWKNILVGEIQSNLSVPCTFYELNSQEINKLRRIYDFYLIYYRNIATFHKNKNIECKYLDYLGKGLKEYHESLIECSSEKQSHNFCKELDEFQKMHNIYNIYWKNSAFSTRYVYNENSNENCPLEIESTQNPIRIKYKEKNNILYLSDQSMDSIKNSIISVSSSIGTTVGLSVFLLYLYKYTSFGSVFRTRTQKDNAMFNNISEEIQGFILPNSENGSKSFENSEYNVSYYSLNNS</sequence>
<keyword evidence="1" id="KW-0812">Transmembrane</keyword>
<evidence type="ECO:0000256" key="1">
    <source>
        <dbReference type="SAM" id="Phobius"/>
    </source>
</evidence>
<dbReference type="Proteomes" id="UP000078546">
    <property type="component" value="Unassembled WGS sequence"/>
</dbReference>
<evidence type="ECO:0000313" key="2">
    <source>
        <dbReference type="EMBL" id="SBS99616.1"/>
    </source>
</evidence>
<proteinExistence type="predicted"/>
<keyword evidence="1" id="KW-1133">Transmembrane helix</keyword>
<evidence type="ECO:0000313" key="3">
    <source>
        <dbReference type="Proteomes" id="UP000078546"/>
    </source>
</evidence>
<keyword evidence="1" id="KW-0472">Membrane</keyword>
<dbReference type="EMBL" id="FLQV01001403">
    <property type="protein sequence ID" value="SBS99616.1"/>
    <property type="molecule type" value="Genomic_DNA"/>
</dbReference>
<organism evidence="2 3">
    <name type="scientific">Plasmodium ovale curtisi</name>
    <dbReference type="NCBI Taxonomy" id="864141"/>
    <lineage>
        <taxon>Eukaryota</taxon>
        <taxon>Sar</taxon>
        <taxon>Alveolata</taxon>
        <taxon>Apicomplexa</taxon>
        <taxon>Aconoidasida</taxon>
        <taxon>Haemosporida</taxon>
        <taxon>Plasmodiidae</taxon>
        <taxon>Plasmodium</taxon>
        <taxon>Plasmodium (Plasmodium)</taxon>
    </lineage>
</organism>
<accession>A0A1A8X5X9</accession>
<gene>
    <name evidence="2" type="ORF">POVCU1_053940</name>
</gene>
<feature type="transmembrane region" description="Helical" evidence="1">
    <location>
        <begin position="280"/>
        <end position="301"/>
    </location>
</feature>
<dbReference type="AlphaFoldDB" id="A0A1A8X5X9"/>
<dbReference type="Pfam" id="PF05795">
    <property type="entry name" value="Plasmodium_Vir"/>
    <property type="match status" value="1"/>
</dbReference>
<dbReference type="InterPro" id="IPR008780">
    <property type="entry name" value="Plasmodium_Vir"/>
</dbReference>